<reference evidence="2 3" key="1">
    <citation type="journal article" date="2016" name="Nat. Commun.">
        <title>Thousands of microbial genomes shed light on interconnected biogeochemical processes in an aquifer system.</title>
        <authorList>
            <person name="Anantharaman K."/>
            <person name="Brown C.T."/>
            <person name="Hug L.A."/>
            <person name="Sharon I."/>
            <person name="Castelle C.J."/>
            <person name="Probst A.J."/>
            <person name="Thomas B.C."/>
            <person name="Singh A."/>
            <person name="Wilkins M.J."/>
            <person name="Karaoz U."/>
            <person name="Brodie E.L."/>
            <person name="Williams K.H."/>
            <person name="Hubbard S.S."/>
            <person name="Banfield J.F."/>
        </authorList>
    </citation>
    <scope>NUCLEOTIDE SEQUENCE [LARGE SCALE GENOMIC DNA]</scope>
</reference>
<dbReference type="SUPFAM" id="SSF53098">
    <property type="entry name" value="Ribonuclease H-like"/>
    <property type="match status" value="1"/>
</dbReference>
<organism evidence="2 3">
    <name type="scientific">Candidatus Doudnabacteria bacterium RIFCSPHIGHO2_02_FULL_46_11</name>
    <dbReference type="NCBI Taxonomy" id="1817832"/>
    <lineage>
        <taxon>Bacteria</taxon>
        <taxon>Candidatus Doudnaibacteriota</taxon>
    </lineage>
</organism>
<sequence>MPKIENSKFTSFDLETTGFDPKDDAIIEVGIYQFTYDEKGEIVELGRYAQLIDAQRDVPAEVQAITGIKPEDLAGKPLIQDVIANISPFFENTDFILGHNVDFDLSFISKHLTIKKPVIDSIFFSQIFFPGFKSYSLDVLPHELGIERGQAHRAFDDSVDTAKLFVKSLKQFRALEKQQDLIEILEKGGFVEASILKQAQAIKADKELLLPKKNIPAKPIESAPELSDEIKKLLKGGKRHILTHTAAAGADNIIAQAAATDKAGFKLIALKNIDKVRAIKNLECIENVNSRVCLNRLINLKNKKQLKKHQASLAVKLLAAFQMSEDFEFWPRISNKEKDYLQTLRVVNEICARHKCPLFEKMENLFKQKTASIAISHSDFWNMSSHDLKKETQLIITDLDDAAEALSKNLEKKYWLEELPLLAEAAPIDKPEQKNNHASVLPIFSDSEPSPSIVSEIKQASDLFWQSLKQEYAEEFRHEDKLYLTPQQRRQDRFIKICGQAENLVELMRKLTDKLTKQGDEYAEAYTYELKRRIEKWNLIARNDDSFHYHLLKNTNEISIKLLPTSLTVLSQFQKHLPKKTIITLGTGADSITKHYLNILELGDWPSTDLRFDSQQIAELKILTSTSRTIDTVVQILGENTYGKVLVVAKNITEMLTLSEHLSHELPGQYDVIALERGGSGAAKALYKFTAENNAVLIITPRHRILYLAWPALDAAVVSSIPFPPPDPVGTFVDSTLPKAMLAQKMLLSKILGSAGADFTLYLLDGRLTRQNYGGNFVALAEELCGSRAEYLND</sequence>
<evidence type="ECO:0000313" key="2">
    <source>
        <dbReference type="EMBL" id="OGE85533.1"/>
    </source>
</evidence>
<proteinExistence type="predicted"/>
<dbReference type="PANTHER" id="PTHR30231:SF41">
    <property type="entry name" value="DNA POLYMERASE III SUBUNIT EPSILON"/>
    <property type="match status" value="1"/>
</dbReference>
<dbReference type="InterPro" id="IPR013520">
    <property type="entry name" value="Ribonucl_H"/>
</dbReference>
<dbReference type="InterPro" id="IPR012337">
    <property type="entry name" value="RNaseH-like_sf"/>
</dbReference>
<dbReference type="Gene3D" id="3.30.420.10">
    <property type="entry name" value="Ribonuclease H-like superfamily/Ribonuclease H"/>
    <property type="match status" value="1"/>
</dbReference>
<evidence type="ECO:0000259" key="1">
    <source>
        <dbReference type="SMART" id="SM00479"/>
    </source>
</evidence>
<dbReference type="GO" id="GO:0005829">
    <property type="term" value="C:cytosol"/>
    <property type="evidence" value="ECO:0007669"/>
    <property type="project" value="TreeGrafter"/>
</dbReference>
<dbReference type="CDD" id="cd06127">
    <property type="entry name" value="DEDDh"/>
    <property type="match status" value="1"/>
</dbReference>
<dbReference type="SMART" id="SM00479">
    <property type="entry name" value="EXOIII"/>
    <property type="match status" value="1"/>
</dbReference>
<dbReference type="EMBL" id="MFES01000026">
    <property type="protein sequence ID" value="OGE85533.1"/>
    <property type="molecule type" value="Genomic_DNA"/>
</dbReference>
<gene>
    <name evidence="2" type="ORF">A3J48_00245</name>
</gene>
<dbReference type="GO" id="GO:0045004">
    <property type="term" value="P:DNA replication proofreading"/>
    <property type="evidence" value="ECO:0007669"/>
    <property type="project" value="TreeGrafter"/>
</dbReference>
<dbReference type="FunFam" id="3.30.420.10:FF:000045">
    <property type="entry name" value="3'-5' exonuclease DinG"/>
    <property type="match status" value="1"/>
</dbReference>
<protein>
    <recommendedName>
        <fullName evidence="1">Exonuclease domain-containing protein</fullName>
    </recommendedName>
</protein>
<evidence type="ECO:0000313" key="3">
    <source>
        <dbReference type="Proteomes" id="UP000176786"/>
    </source>
</evidence>
<dbReference type="PANTHER" id="PTHR30231">
    <property type="entry name" value="DNA POLYMERASE III SUBUNIT EPSILON"/>
    <property type="match status" value="1"/>
</dbReference>
<dbReference type="GO" id="GO:0003676">
    <property type="term" value="F:nucleic acid binding"/>
    <property type="evidence" value="ECO:0007669"/>
    <property type="project" value="InterPro"/>
</dbReference>
<comment type="caution">
    <text evidence="2">The sequence shown here is derived from an EMBL/GenBank/DDBJ whole genome shotgun (WGS) entry which is preliminary data.</text>
</comment>
<name>A0A1F5P6M9_9BACT</name>
<dbReference type="AlphaFoldDB" id="A0A1F5P6M9"/>
<dbReference type="InterPro" id="IPR036397">
    <property type="entry name" value="RNaseH_sf"/>
</dbReference>
<dbReference type="Pfam" id="PF00929">
    <property type="entry name" value="RNase_T"/>
    <property type="match status" value="1"/>
</dbReference>
<feature type="domain" description="Exonuclease" evidence="1">
    <location>
        <begin position="8"/>
        <end position="174"/>
    </location>
</feature>
<dbReference type="STRING" id="1817832.A3J48_00245"/>
<dbReference type="Proteomes" id="UP000176786">
    <property type="component" value="Unassembled WGS sequence"/>
</dbReference>
<dbReference type="GO" id="GO:0008408">
    <property type="term" value="F:3'-5' exonuclease activity"/>
    <property type="evidence" value="ECO:0007669"/>
    <property type="project" value="TreeGrafter"/>
</dbReference>
<accession>A0A1F5P6M9</accession>